<accession>A0A1B9GAK1</accession>
<reference evidence="2" key="3">
    <citation type="submission" date="2014-01" db="EMBL/GenBank/DDBJ databases">
        <title>Evolution of pathogenesis and genome organization in the Tremellales.</title>
        <authorList>
            <person name="Cuomo C."/>
            <person name="Litvintseva A."/>
            <person name="Heitman J."/>
            <person name="Chen Y."/>
            <person name="Sun S."/>
            <person name="Springer D."/>
            <person name="Dromer F."/>
            <person name="Young S."/>
            <person name="Zeng Q."/>
            <person name="Chapman S."/>
            <person name="Gujja S."/>
            <person name="Saif S."/>
            <person name="Birren B."/>
        </authorList>
    </citation>
    <scope>NUCLEOTIDE SEQUENCE</scope>
    <source>
        <strain evidence="2">CBS 10118</strain>
    </source>
</reference>
<feature type="compositionally biased region" description="Polar residues" evidence="1">
    <location>
        <begin position="1"/>
        <end position="39"/>
    </location>
</feature>
<reference evidence="3" key="4">
    <citation type="submission" date="2024-02" db="EMBL/GenBank/DDBJ databases">
        <title>Comparative genomics of Cryptococcus and Kwoniella reveals pathogenesis evolution and contrasting modes of karyotype evolution via chromosome fusion or intercentromeric recombination.</title>
        <authorList>
            <person name="Coelho M.A."/>
            <person name="David-Palma M."/>
            <person name="Shea T."/>
            <person name="Bowers K."/>
            <person name="McGinley-Smith S."/>
            <person name="Mohammad A.W."/>
            <person name="Gnirke A."/>
            <person name="Yurkov A.M."/>
            <person name="Nowrousian M."/>
            <person name="Sun S."/>
            <person name="Cuomo C.A."/>
            <person name="Heitman J."/>
        </authorList>
    </citation>
    <scope>NUCLEOTIDE SEQUENCE</scope>
    <source>
        <strain evidence="3">CBS 10118</strain>
    </source>
</reference>
<reference evidence="2" key="1">
    <citation type="submission" date="2013-07" db="EMBL/GenBank/DDBJ databases">
        <title>The Genome Sequence of Cryptococcus bestiolae CBS10118.</title>
        <authorList>
            <consortium name="The Broad Institute Genome Sequencing Platform"/>
            <person name="Cuomo C."/>
            <person name="Litvintseva A."/>
            <person name="Chen Y."/>
            <person name="Heitman J."/>
            <person name="Sun S."/>
            <person name="Springer D."/>
            <person name="Dromer F."/>
            <person name="Young S.K."/>
            <person name="Zeng Q."/>
            <person name="Gargeya S."/>
            <person name="Fitzgerald M."/>
            <person name="Abouelleil A."/>
            <person name="Alvarado L."/>
            <person name="Berlin A.M."/>
            <person name="Chapman S.B."/>
            <person name="Dewar J."/>
            <person name="Goldberg J."/>
            <person name="Griggs A."/>
            <person name="Gujja S."/>
            <person name="Hansen M."/>
            <person name="Howarth C."/>
            <person name="Imamovic A."/>
            <person name="Larimer J."/>
            <person name="McCowan C."/>
            <person name="Murphy C."/>
            <person name="Pearson M."/>
            <person name="Priest M."/>
            <person name="Roberts A."/>
            <person name="Saif S."/>
            <person name="Shea T."/>
            <person name="Sykes S."/>
            <person name="Wortman J."/>
            <person name="Nusbaum C."/>
            <person name="Birren B."/>
        </authorList>
    </citation>
    <scope>NUCLEOTIDE SEQUENCE [LARGE SCALE GENOMIC DNA]</scope>
    <source>
        <strain evidence="2">CBS 10118</strain>
    </source>
</reference>
<dbReference type="EMBL" id="CP144542">
    <property type="protein sequence ID" value="WVW82184.1"/>
    <property type="molecule type" value="Genomic_DNA"/>
</dbReference>
<dbReference type="Proteomes" id="UP000092730">
    <property type="component" value="Chromosome 2"/>
</dbReference>
<dbReference type="EMBL" id="KI894019">
    <property type="protein sequence ID" value="OCF28047.1"/>
    <property type="molecule type" value="Genomic_DNA"/>
</dbReference>
<feature type="compositionally biased region" description="Basic and acidic residues" evidence="1">
    <location>
        <begin position="73"/>
        <end position="83"/>
    </location>
</feature>
<dbReference type="KEGG" id="kbi:30207297"/>
<evidence type="ECO:0000313" key="4">
    <source>
        <dbReference type="Proteomes" id="UP000092730"/>
    </source>
</evidence>
<feature type="compositionally biased region" description="Low complexity" evidence="1">
    <location>
        <begin position="49"/>
        <end position="62"/>
    </location>
</feature>
<feature type="compositionally biased region" description="Polar residues" evidence="1">
    <location>
        <begin position="152"/>
        <end position="165"/>
    </location>
</feature>
<dbReference type="AlphaFoldDB" id="A0A1B9GAK1"/>
<dbReference type="GeneID" id="30207297"/>
<protein>
    <submittedName>
        <fullName evidence="2">Uncharacterized protein</fullName>
    </submittedName>
</protein>
<evidence type="ECO:0000313" key="2">
    <source>
        <dbReference type="EMBL" id="OCF28047.1"/>
    </source>
</evidence>
<proteinExistence type="predicted"/>
<dbReference type="VEuPathDB" id="FungiDB:I302_02898"/>
<feature type="compositionally biased region" description="Polar residues" evidence="1">
    <location>
        <begin position="196"/>
        <end position="205"/>
    </location>
</feature>
<dbReference type="RefSeq" id="XP_019049117.1">
    <property type="nucleotide sequence ID" value="XM_019189555.1"/>
</dbReference>
<keyword evidence="4" id="KW-1185">Reference proteome</keyword>
<evidence type="ECO:0000313" key="3">
    <source>
        <dbReference type="EMBL" id="WVW82184.1"/>
    </source>
</evidence>
<reference evidence="3" key="2">
    <citation type="submission" date="2013-07" db="EMBL/GenBank/DDBJ databases">
        <authorList>
            <consortium name="The Broad Institute Genome Sequencing Platform"/>
            <person name="Cuomo C."/>
            <person name="Litvintseva A."/>
            <person name="Chen Y."/>
            <person name="Heitman J."/>
            <person name="Sun S."/>
            <person name="Springer D."/>
            <person name="Dromer F."/>
            <person name="Young S.K."/>
            <person name="Zeng Q."/>
            <person name="Gargeya S."/>
            <person name="Fitzgerald M."/>
            <person name="Abouelleil A."/>
            <person name="Alvarado L."/>
            <person name="Berlin A.M."/>
            <person name="Chapman S.B."/>
            <person name="Dewar J."/>
            <person name="Goldberg J."/>
            <person name="Griggs A."/>
            <person name="Gujja S."/>
            <person name="Hansen M."/>
            <person name="Howarth C."/>
            <person name="Imamovic A."/>
            <person name="Larimer J."/>
            <person name="McCowan C."/>
            <person name="Murphy C."/>
            <person name="Pearson M."/>
            <person name="Priest M."/>
            <person name="Roberts A."/>
            <person name="Saif S."/>
            <person name="Shea T."/>
            <person name="Sykes S."/>
            <person name="Wortman J."/>
            <person name="Nusbaum C."/>
            <person name="Birren B."/>
        </authorList>
    </citation>
    <scope>NUCLEOTIDE SEQUENCE</scope>
    <source>
        <strain evidence="3">CBS 10118</strain>
    </source>
</reference>
<gene>
    <name evidence="2" type="ORF">I302_02898</name>
    <name evidence="3" type="ORF">I302_104190</name>
</gene>
<evidence type="ECO:0000256" key="1">
    <source>
        <dbReference type="SAM" id="MobiDB-lite"/>
    </source>
</evidence>
<name>A0A1B9GAK1_9TREE</name>
<organism evidence="2">
    <name type="scientific">Kwoniella bestiolae CBS 10118</name>
    <dbReference type="NCBI Taxonomy" id="1296100"/>
    <lineage>
        <taxon>Eukaryota</taxon>
        <taxon>Fungi</taxon>
        <taxon>Dikarya</taxon>
        <taxon>Basidiomycota</taxon>
        <taxon>Agaricomycotina</taxon>
        <taxon>Tremellomycetes</taxon>
        <taxon>Tremellales</taxon>
        <taxon>Cryptococcaceae</taxon>
        <taxon>Kwoniella</taxon>
    </lineage>
</organism>
<feature type="region of interest" description="Disordered" evidence="1">
    <location>
        <begin position="1"/>
        <end position="83"/>
    </location>
</feature>
<feature type="region of interest" description="Disordered" evidence="1">
    <location>
        <begin position="152"/>
        <end position="212"/>
    </location>
</feature>
<sequence>MTTEEPSVTVRELNNASSEASTPIPTPSVGLTQNAQGRTPQDEGESEAESWSGSQSAGQQTAICNISDQGPLDDSRGHDRPFTMDETVYKRFLYTFTAAQQAQRSIPSSRSISRNPCDIRMPFAQEESVSPTTISDSSKAGHVVICRQTLETRQSGRSSGTGITSDDTEEYFLSTRHPPTTIRENAPREDMVDGSGSENVISEMSDSQDDRE</sequence>